<reference evidence="2" key="1">
    <citation type="journal article" date="2010" name="Nat. Biotechnol.">
        <title>Draft genome sequence of the oilseed species Ricinus communis.</title>
        <authorList>
            <person name="Chan A.P."/>
            <person name="Crabtree J."/>
            <person name="Zhao Q."/>
            <person name="Lorenzi H."/>
            <person name="Orvis J."/>
            <person name="Puiu D."/>
            <person name="Melake-Berhan A."/>
            <person name="Jones K.M."/>
            <person name="Redman J."/>
            <person name="Chen G."/>
            <person name="Cahoon E.B."/>
            <person name="Gedil M."/>
            <person name="Stanke M."/>
            <person name="Haas B.J."/>
            <person name="Wortman J.R."/>
            <person name="Fraser-Liggett C.M."/>
            <person name="Ravel J."/>
            <person name="Rabinowicz P.D."/>
        </authorList>
    </citation>
    <scope>NUCLEOTIDE SEQUENCE [LARGE SCALE GENOMIC DNA]</scope>
    <source>
        <strain evidence="2">cv. Hale</strain>
    </source>
</reference>
<dbReference type="InParanoid" id="B9SYH1"/>
<gene>
    <name evidence="1" type="ORF">RCOM_0517420</name>
</gene>
<dbReference type="AlphaFoldDB" id="B9SYH1"/>
<keyword evidence="2" id="KW-1185">Reference proteome</keyword>
<organism evidence="1 2">
    <name type="scientific">Ricinus communis</name>
    <name type="common">Castor bean</name>
    <dbReference type="NCBI Taxonomy" id="3988"/>
    <lineage>
        <taxon>Eukaryota</taxon>
        <taxon>Viridiplantae</taxon>
        <taxon>Streptophyta</taxon>
        <taxon>Embryophyta</taxon>
        <taxon>Tracheophyta</taxon>
        <taxon>Spermatophyta</taxon>
        <taxon>Magnoliopsida</taxon>
        <taxon>eudicotyledons</taxon>
        <taxon>Gunneridae</taxon>
        <taxon>Pentapetalae</taxon>
        <taxon>rosids</taxon>
        <taxon>fabids</taxon>
        <taxon>Malpighiales</taxon>
        <taxon>Euphorbiaceae</taxon>
        <taxon>Acalyphoideae</taxon>
        <taxon>Acalypheae</taxon>
        <taxon>Ricinus</taxon>
    </lineage>
</organism>
<name>B9SYH1_RICCO</name>
<evidence type="ECO:0000313" key="2">
    <source>
        <dbReference type="Proteomes" id="UP000008311"/>
    </source>
</evidence>
<sequence length="92" mass="10318">MDPEQGVEQHNFDVDVKEGDIKVQMDSLGPTIVLSDDFRNRIKQPWENSVVPKGGLGAVVSSVVAWVQLPGMPMQYYHEKILVHWKRSGKGS</sequence>
<protein>
    <recommendedName>
        <fullName evidence="3">DUF4283 domain-containing protein</fullName>
    </recommendedName>
</protein>
<proteinExistence type="predicted"/>
<dbReference type="EMBL" id="EQ974251">
    <property type="protein sequence ID" value="EEF31333.1"/>
    <property type="molecule type" value="Genomic_DNA"/>
</dbReference>
<dbReference type="Proteomes" id="UP000008311">
    <property type="component" value="Unassembled WGS sequence"/>
</dbReference>
<evidence type="ECO:0008006" key="3">
    <source>
        <dbReference type="Google" id="ProtNLM"/>
    </source>
</evidence>
<evidence type="ECO:0000313" key="1">
    <source>
        <dbReference type="EMBL" id="EEF31333.1"/>
    </source>
</evidence>
<accession>B9SYH1</accession>